<feature type="transmembrane region" description="Helical" evidence="2">
    <location>
        <begin position="27"/>
        <end position="51"/>
    </location>
</feature>
<feature type="compositionally biased region" description="Polar residues" evidence="1">
    <location>
        <begin position="80"/>
        <end position="94"/>
    </location>
</feature>
<keyword evidence="2" id="KW-1133">Transmembrane helix</keyword>
<feature type="region of interest" description="Disordered" evidence="1">
    <location>
        <begin position="77"/>
        <end position="102"/>
    </location>
</feature>
<name>A0A381YD02_9ZZZZ</name>
<reference evidence="3" key="1">
    <citation type="submission" date="2018-05" db="EMBL/GenBank/DDBJ databases">
        <authorList>
            <person name="Lanie J.A."/>
            <person name="Ng W.-L."/>
            <person name="Kazmierczak K.M."/>
            <person name="Andrzejewski T.M."/>
            <person name="Davidsen T.M."/>
            <person name="Wayne K.J."/>
            <person name="Tettelin H."/>
            <person name="Glass J.I."/>
            <person name="Rusch D."/>
            <person name="Podicherti R."/>
            <person name="Tsui H.-C.T."/>
            <person name="Winkler M.E."/>
        </authorList>
    </citation>
    <scope>NUCLEOTIDE SEQUENCE</scope>
</reference>
<sequence>MKISKKHLGLSEAWNNDLHYRWFFLRVYMFFKVALTLLRFFAAAVFFRVILGGSKCWRRRASEIIDSCCTRLVKRRRNPSKLSPSLIRSSTKDFPNSLLGDT</sequence>
<evidence type="ECO:0000256" key="2">
    <source>
        <dbReference type="SAM" id="Phobius"/>
    </source>
</evidence>
<protein>
    <submittedName>
        <fullName evidence="3">Uncharacterized protein</fullName>
    </submittedName>
</protein>
<proteinExistence type="predicted"/>
<evidence type="ECO:0000256" key="1">
    <source>
        <dbReference type="SAM" id="MobiDB-lite"/>
    </source>
</evidence>
<dbReference type="AlphaFoldDB" id="A0A381YD02"/>
<organism evidence="3">
    <name type="scientific">marine metagenome</name>
    <dbReference type="NCBI Taxonomy" id="408172"/>
    <lineage>
        <taxon>unclassified sequences</taxon>
        <taxon>metagenomes</taxon>
        <taxon>ecological metagenomes</taxon>
    </lineage>
</organism>
<evidence type="ECO:0000313" key="3">
    <source>
        <dbReference type="EMBL" id="SVA74423.1"/>
    </source>
</evidence>
<gene>
    <name evidence="3" type="ORF">METZ01_LOCUS127277</name>
</gene>
<keyword evidence="2" id="KW-0472">Membrane</keyword>
<dbReference type="EMBL" id="UINC01017843">
    <property type="protein sequence ID" value="SVA74423.1"/>
    <property type="molecule type" value="Genomic_DNA"/>
</dbReference>
<accession>A0A381YD02</accession>
<keyword evidence="2" id="KW-0812">Transmembrane</keyword>